<organism evidence="2 3">
    <name type="scientific">Marinihelvus fidelis</name>
    <dbReference type="NCBI Taxonomy" id="2613842"/>
    <lineage>
        <taxon>Bacteria</taxon>
        <taxon>Pseudomonadati</taxon>
        <taxon>Pseudomonadota</taxon>
        <taxon>Gammaproteobacteria</taxon>
        <taxon>Chromatiales</taxon>
        <taxon>Wenzhouxiangellaceae</taxon>
        <taxon>Marinihelvus</taxon>
    </lineage>
</organism>
<reference evidence="2 3" key="1">
    <citation type="submission" date="2019-09" db="EMBL/GenBank/DDBJ databases">
        <title>Wenzhouxiangella sp. Genome sequencing and assembly.</title>
        <authorList>
            <person name="Zhang R."/>
        </authorList>
    </citation>
    <scope>NUCLEOTIDE SEQUENCE [LARGE SCALE GENOMIC DNA]</scope>
    <source>
        <strain evidence="2 3">W260</strain>
    </source>
</reference>
<dbReference type="Gene3D" id="3.30.700.10">
    <property type="entry name" value="Glycoprotein, Type 4 Pilin"/>
    <property type="match status" value="1"/>
</dbReference>
<proteinExistence type="predicted"/>
<dbReference type="InterPro" id="IPR045584">
    <property type="entry name" value="Pilin-like"/>
</dbReference>
<keyword evidence="1" id="KW-1133">Transmembrane helix</keyword>
<dbReference type="Pfam" id="PF16732">
    <property type="entry name" value="ComP_DUS"/>
    <property type="match status" value="1"/>
</dbReference>
<dbReference type="EMBL" id="VYXP01000003">
    <property type="protein sequence ID" value="KAA9132820.1"/>
    <property type="molecule type" value="Genomic_DNA"/>
</dbReference>
<dbReference type="InterPro" id="IPR012902">
    <property type="entry name" value="N_methyl_site"/>
</dbReference>
<comment type="caution">
    <text evidence="2">The sequence shown here is derived from an EMBL/GenBank/DDBJ whole genome shotgun (WGS) entry which is preliminary data.</text>
</comment>
<dbReference type="AlphaFoldDB" id="A0A5N0TCX9"/>
<dbReference type="InterPro" id="IPR031982">
    <property type="entry name" value="PilE-like"/>
</dbReference>
<keyword evidence="3" id="KW-1185">Reference proteome</keyword>
<evidence type="ECO:0000313" key="2">
    <source>
        <dbReference type="EMBL" id="KAA9132820.1"/>
    </source>
</evidence>
<accession>A0A5N0TCX9</accession>
<dbReference type="Pfam" id="PF07963">
    <property type="entry name" value="N_methyl"/>
    <property type="match status" value="1"/>
</dbReference>
<keyword evidence="1" id="KW-0472">Membrane</keyword>
<evidence type="ECO:0000256" key="1">
    <source>
        <dbReference type="SAM" id="Phobius"/>
    </source>
</evidence>
<dbReference type="NCBIfam" id="TIGR02532">
    <property type="entry name" value="IV_pilin_GFxxxE"/>
    <property type="match status" value="1"/>
</dbReference>
<dbReference type="Proteomes" id="UP000325372">
    <property type="component" value="Unassembled WGS sequence"/>
</dbReference>
<protein>
    <submittedName>
        <fullName evidence="2">Prepilin-type N-terminal cleavage/methylation domain-containing protein</fullName>
    </submittedName>
</protein>
<evidence type="ECO:0000313" key="3">
    <source>
        <dbReference type="Proteomes" id="UP000325372"/>
    </source>
</evidence>
<keyword evidence="1" id="KW-0812">Transmembrane</keyword>
<feature type="transmembrane region" description="Helical" evidence="1">
    <location>
        <begin position="20"/>
        <end position="44"/>
    </location>
</feature>
<dbReference type="PROSITE" id="PS00409">
    <property type="entry name" value="PROKAR_NTER_METHYL"/>
    <property type="match status" value="1"/>
</dbReference>
<dbReference type="GO" id="GO:0043683">
    <property type="term" value="P:type IV pilus assembly"/>
    <property type="evidence" value="ECO:0007669"/>
    <property type="project" value="InterPro"/>
</dbReference>
<name>A0A5N0TCX9_9GAMM</name>
<dbReference type="SUPFAM" id="SSF54523">
    <property type="entry name" value="Pili subunits"/>
    <property type="match status" value="1"/>
</dbReference>
<sequence>MRPYGLATTVVKRPGRARGFTLVEVIIAVAIVAILLSLAAPSYLRHGLRAHRADALGVLMVTAACQERLRAIDGHYDTGQCQPASSARYQFNYAGASAGASDGYTLRATPQGAQRRDSCGALSLSHDGARSADGRLGTVKCWNAL</sequence>
<gene>
    <name evidence="2" type="ORF">F3N42_04790</name>
</gene>